<keyword evidence="10" id="KW-1185">Reference proteome</keyword>
<keyword evidence="2" id="KW-1003">Cell membrane</keyword>
<feature type="transmembrane region" description="Helical" evidence="7">
    <location>
        <begin position="181"/>
        <end position="199"/>
    </location>
</feature>
<protein>
    <submittedName>
        <fullName evidence="9">Sulfatase domain protein</fullName>
        <ecNumber evidence="9">3.1.6.-</ecNumber>
    </submittedName>
</protein>
<evidence type="ECO:0000313" key="9">
    <source>
        <dbReference type="EMBL" id="ABS50938.1"/>
    </source>
</evidence>
<dbReference type="HOGENOM" id="CLU_018534_2_0_7"/>
<dbReference type="eggNOG" id="COG2194">
    <property type="taxonomic scope" value="Bacteria"/>
</dbReference>
<dbReference type="STRING" id="360107.CHAB381_1777"/>
<dbReference type="InterPro" id="IPR040423">
    <property type="entry name" value="PEA_transferase"/>
</dbReference>
<dbReference type="AlphaFoldDB" id="A7I446"/>
<keyword evidence="3" id="KW-0808">Transferase</keyword>
<feature type="transmembrane region" description="Helical" evidence="7">
    <location>
        <begin position="47"/>
        <end position="67"/>
    </location>
</feature>
<comment type="subcellular location">
    <subcellularLocation>
        <location evidence="1">Cell membrane</location>
        <topology evidence="1">Multi-pass membrane protein</topology>
    </subcellularLocation>
</comment>
<feature type="transmembrane region" description="Helical" evidence="7">
    <location>
        <begin position="211"/>
        <end position="231"/>
    </location>
</feature>
<dbReference type="CDD" id="cd16017">
    <property type="entry name" value="LptA"/>
    <property type="match status" value="1"/>
</dbReference>
<dbReference type="PANTHER" id="PTHR30443:SF2">
    <property type="entry name" value="PHOSPHOETHANOLAMINE TRANSFERASE EPTC"/>
    <property type="match status" value="1"/>
</dbReference>
<evidence type="ECO:0000256" key="5">
    <source>
        <dbReference type="ARBA" id="ARBA00022989"/>
    </source>
</evidence>
<dbReference type="EMBL" id="CP000776">
    <property type="protein sequence ID" value="ABS50938.1"/>
    <property type="molecule type" value="Genomic_DNA"/>
</dbReference>
<evidence type="ECO:0000259" key="8">
    <source>
        <dbReference type="Pfam" id="PF00884"/>
    </source>
</evidence>
<evidence type="ECO:0000256" key="3">
    <source>
        <dbReference type="ARBA" id="ARBA00022679"/>
    </source>
</evidence>
<reference evidence="10" key="1">
    <citation type="submission" date="2007-07" db="EMBL/GenBank/DDBJ databases">
        <title>Complete genome sequence of Campylobacter hominis ATCC BAA-381, a commensal isolated from the human gastrointestinal tract.</title>
        <authorList>
            <person name="Fouts D.E."/>
            <person name="Mongodin E.F."/>
            <person name="Puiu D."/>
            <person name="Sebastian Y."/>
            <person name="Miller W.G."/>
            <person name="Mandrell R.E."/>
            <person name="Nelson K.E."/>
        </authorList>
    </citation>
    <scope>NUCLEOTIDE SEQUENCE [LARGE SCALE GENOMIC DNA]</scope>
    <source>
        <strain evidence="10">ATCC BAA-381 / LMG 19568 / NCTC 13146 / CH001A</strain>
    </source>
</reference>
<gene>
    <name evidence="9" type="ordered locus">CHAB381_1777</name>
</gene>
<proteinExistence type="predicted"/>
<evidence type="ECO:0000256" key="2">
    <source>
        <dbReference type="ARBA" id="ARBA00022475"/>
    </source>
</evidence>
<name>A7I446_CAMHC</name>
<dbReference type="GO" id="GO:0009244">
    <property type="term" value="P:lipopolysaccharide core region biosynthetic process"/>
    <property type="evidence" value="ECO:0007669"/>
    <property type="project" value="TreeGrafter"/>
</dbReference>
<dbReference type="EC" id="3.1.6.-" evidence="9"/>
<keyword evidence="6 7" id="KW-0472">Membrane</keyword>
<dbReference type="SUPFAM" id="SSF53649">
    <property type="entry name" value="Alkaline phosphatase-like"/>
    <property type="match status" value="1"/>
</dbReference>
<dbReference type="PANTHER" id="PTHR30443">
    <property type="entry name" value="INNER MEMBRANE PROTEIN"/>
    <property type="match status" value="1"/>
</dbReference>
<organism evidence="9 10">
    <name type="scientific">Campylobacter hominis (strain ATCC BAA-381 / DSM 21671 / CCUG 45161 / LMG 19568 / NCTC 13146 / CH001A)</name>
    <dbReference type="NCBI Taxonomy" id="360107"/>
    <lineage>
        <taxon>Bacteria</taxon>
        <taxon>Pseudomonadati</taxon>
        <taxon>Campylobacterota</taxon>
        <taxon>Epsilonproteobacteria</taxon>
        <taxon>Campylobacterales</taxon>
        <taxon>Campylobacteraceae</taxon>
        <taxon>Campylobacter</taxon>
    </lineage>
</organism>
<feature type="transmembrane region" description="Helical" evidence="7">
    <location>
        <begin position="72"/>
        <end position="92"/>
    </location>
</feature>
<sequence>MYFCYNQQMKNQILKFGTLFLIIYISFIALGYLLARGNFVNPLAAKFFVKDMIILSLFCLAAAEFWLERTKFLLFFGIIFLMILLPYTLKFFQGSSGIVSREVSANFAVFSFFAFILIVILNFIRFKFLRFLILLLILLSDIIFLSYFFITGAVLSDVAIISMLDTNFNEATDYIKINLNFKVILEISVFVLLLAFLTLKFRNFTLNKNKIVFKISLILVTIFYFVSQMNLNEMNFYKILYKMTLSHIQSVNSYKNNYESRINGISVDKNSTRSGLFVLVIGESQNKNHMSVYGYEKLTTPHLNELAKTKNALFFQNAFSNHTLTAQVISQFITSKNQYNNISLKDAVSIIELANLGGFETIYLSNQAKYGTFGSPLSALFFDAKQKIWSIKIGIIARIDNFYRPEAPYDEILLPKIDELKFGEKTLLIIHLMANHWIYEKRYPKNFEKFALKYDNAVLYNDFIVDKILKKLQKFPNFKALIYCSDHGEDMKFMHDPSKFSVSMIEIPFFIYFSDNFIMQNGDIFANLKANENSFFTNDLIFDMMSGILGLKSKIYEPRNDISNALYDDNKSRFKTMNATKNLIEILKF</sequence>
<dbReference type="Pfam" id="PF00884">
    <property type="entry name" value="Sulfatase"/>
    <property type="match status" value="1"/>
</dbReference>
<dbReference type="Proteomes" id="UP000002407">
    <property type="component" value="Chromosome"/>
</dbReference>
<accession>A7I446</accession>
<evidence type="ECO:0000256" key="7">
    <source>
        <dbReference type="SAM" id="Phobius"/>
    </source>
</evidence>
<dbReference type="GO" id="GO:0005886">
    <property type="term" value="C:plasma membrane"/>
    <property type="evidence" value="ECO:0007669"/>
    <property type="project" value="UniProtKB-SubCell"/>
</dbReference>
<feature type="transmembrane region" description="Helical" evidence="7">
    <location>
        <begin position="131"/>
        <end position="161"/>
    </location>
</feature>
<evidence type="ECO:0000313" key="10">
    <source>
        <dbReference type="Proteomes" id="UP000002407"/>
    </source>
</evidence>
<keyword evidence="9" id="KW-0378">Hydrolase</keyword>
<evidence type="ECO:0000256" key="6">
    <source>
        <dbReference type="ARBA" id="ARBA00023136"/>
    </source>
</evidence>
<dbReference type="InterPro" id="IPR000917">
    <property type="entry name" value="Sulfatase_N"/>
</dbReference>
<dbReference type="Gene3D" id="3.40.720.10">
    <property type="entry name" value="Alkaline Phosphatase, subunit A"/>
    <property type="match status" value="1"/>
</dbReference>
<dbReference type="InterPro" id="IPR058130">
    <property type="entry name" value="PEA_transf_C"/>
</dbReference>
<keyword evidence="4 7" id="KW-0812">Transmembrane</keyword>
<keyword evidence="5 7" id="KW-1133">Transmembrane helix</keyword>
<evidence type="ECO:0000256" key="1">
    <source>
        <dbReference type="ARBA" id="ARBA00004651"/>
    </source>
</evidence>
<dbReference type="GO" id="GO:0016776">
    <property type="term" value="F:phosphotransferase activity, phosphate group as acceptor"/>
    <property type="evidence" value="ECO:0007669"/>
    <property type="project" value="TreeGrafter"/>
</dbReference>
<dbReference type="InterPro" id="IPR017850">
    <property type="entry name" value="Alkaline_phosphatase_core_sf"/>
</dbReference>
<dbReference type="GO" id="GO:0016787">
    <property type="term" value="F:hydrolase activity"/>
    <property type="evidence" value="ECO:0007669"/>
    <property type="project" value="UniProtKB-KW"/>
</dbReference>
<feature type="domain" description="Sulfatase N-terminal" evidence="8">
    <location>
        <begin position="277"/>
        <end position="517"/>
    </location>
</feature>
<feature type="transmembrane region" description="Helical" evidence="7">
    <location>
        <begin position="104"/>
        <end position="124"/>
    </location>
</feature>
<dbReference type="KEGG" id="cha:CHAB381_1777"/>
<feature type="transmembrane region" description="Helical" evidence="7">
    <location>
        <begin position="12"/>
        <end position="35"/>
    </location>
</feature>
<evidence type="ECO:0000256" key="4">
    <source>
        <dbReference type="ARBA" id="ARBA00022692"/>
    </source>
</evidence>